<feature type="domain" description="N-end aminoacyl transferase N-terminal" evidence="7">
    <location>
        <begin position="98"/>
        <end position="168"/>
    </location>
</feature>
<evidence type="ECO:0000259" key="8">
    <source>
        <dbReference type="Pfam" id="PF04377"/>
    </source>
</evidence>
<dbReference type="Pfam" id="PF04376">
    <property type="entry name" value="ATE_N"/>
    <property type="match status" value="1"/>
</dbReference>
<evidence type="ECO:0000313" key="10">
    <source>
        <dbReference type="Proteomes" id="UP000316621"/>
    </source>
</evidence>
<dbReference type="InterPro" id="IPR007472">
    <property type="entry name" value="N-end_Aminoacyl_Trfase_C"/>
</dbReference>
<dbReference type="InterPro" id="IPR016181">
    <property type="entry name" value="Acyl_CoA_acyltransferase"/>
</dbReference>
<keyword evidence="4" id="KW-0833">Ubl conjugation pathway</keyword>
<comment type="similarity">
    <text evidence="1">Belongs to the R-transferase family.</text>
</comment>
<keyword evidence="5" id="KW-0012">Acyltransferase</keyword>
<dbReference type="EMBL" id="CM010725">
    <property type="protein sequence ID" value="RZC84377.1"/>
    <property type="molecule type" value="Genomic_DNA"/>
</dbReference>
<dbReference type="Proteomes" id="UP000316621">
    <property type="component" value="Chromosome 11"/>
</dbReference>
<dbReference type="InterPro" id="IPR007471">
    <property type="entry name" value="N-end_Aminoacyl_Trfase_N"/>
</dbReference>
<dbReference type="PANTHER" id="PTHR21367:SF1">
    <property type="entry name" value="ARGINYL-TRNA--PROTEIN TRANSFERASE 1"/>
    <property type="match status" value="1"/>
</dbReference>
<dbReference type="Pfam" id="PF04377">
    <property type="entry name" value="ATE_C"/>
    <property type="match status" value="1"/>
</dbReference>
<organism evidence="9 10">
    <name type="scientific">Papaver somniferum</name>
    <name type="common">Opium poppy</name>
    <dbReference type="NCBI Taxonomy" id="3469"/>
    <lineage>
        <taxon>Eukaryota</taxon>
        <taxon>Viridiplantae</taxon>
        <taxon>Streptophyta</taxon>
        <taxon>Embryophyta</taxon>
        <taxon>Tracheophyta</taxon>
        <taxon>Spermatophyta</taxon>
        <taxon>Magnoliopsida</taxon>
        <taxon>Ranunculales</taxon>
        <taxon>Papaveraceae</taxon>
        <taxon>Papaveroideae</taxon>
        <taxon>Papaver</taxon>
    </lineage>
</organism>
<dbReference type="InterPro" id="IPR030700">
    <property type="entry name" value="N-end_Aminoacyl_Trfase"/>
</dbReference>
<dbReference type="GO" id="GO:0004057">
    <property type="term" value="F:arginyl-tRNA--protein transferase activity"/>
    <property type="evidence" value="ECO:0007669"/>
    <property type="project" value="UniProtKB-EC"/>
</dbReference>
<feature type="non-terminal residue" evidence="9">
    <location>
        <position position="1"/>
    </location>
</feature>
<proteinExistence type="inferred from homology"/>
<feature type="region of interest" description="Disordered" evidence="6">
    <location>
        <begin position="578"/>
        <end position="639"/>
    </location>
</feature>
<dbReference type="PANTHER" id="PTHR21367">
    <property type="entry name" value="ARGININE-TRNA-PROTEIN TRANSFERASE 1"/>
    <property type="match status" value="1"/>
</dbReference>
<keyword evidence="3" id="KW-0808">Transferase</keyword>
<dbReference type="GO" id="GO:0005737">
    <property type="term" value="C:cytoplasm"/>
    <property type="evidence" value="ECO:0007669"/>
    <property type="project" value="TreeGrafter"/>
</dbReference>
<reference evidence="9 10" key="1">
    <citation type="journal article" date="2018" name="Science">
        <title>The opium poppy genome and morphinan production.</title>
        <authorList>
            <person name="Guo L."/>
            <person name="Winzer T."/>
            <person name="Yang X."/>
            <person name="Li Y."/>
            <person name="Ning Z."/>
            <person name="He Z."/>
            <person name="Teodor R."/>
            <person name="Lu Y."/>
            <person name="Bowser T.A."/>
            <person name="Graham I.A."/>
            <person name="Ye K."/>
        </authorList>
    </citation>
    <scope>NUCLEOTIDE SEQUENCE [LARGE SCALE GENOMIC DNA]</scope>
    <source>
        <strain evidence="10">cv. HN1</strain>
        <tissue evidence="9">Leaves</tissue>
    </source>
</reference>
<keyword evidence="10" id="KW-1185">Reference proteome</keyword>
<dbReference type="InterPro" id="IPR017137">
    <property type="entry name" value="Arg-tRNA-P_Trfase_1_euk"/>
</dbReference>
<feature type="domain" description="N-end rule aminoacyl transferase C-terminal" evidence="8">
    <location>
        <begin position="403"/>
        <end position="545"/>
    </location>
</feature>
<gene>
    <name evidence="9" type="ORF">C5167_047163</name>
</gene>
<name>A0A4Y7LHC5_PAPSO</name>
<sequence length="698" mass="78902">SLLLRLTKGHLSNSKHCYILLISKNIRFFCNFAIRQRKRDLVWGKEESYSRQQSLNLSIIQVKKNLKKMSSGKIKNEASSSNNSIAETVVSDVGRRKSTCGYCKSSARSSVTHGLWAQSITVDDYQDLLDRGWRRSGCFLYKPEMDKTCCPAYTIRLKAADFVASKEQLRVSKRMQRYLNGTLDQKKPDILMDGSDTSISTVKKSSTGSSAGNSEEEKFLQHLSSQIDFVVHAWAVSEGFPSDIQLPKATMKKFTNAKKKQIGGSEDILYSSNISFQIAAIFKRSKLAEQDTNMLGVSQTGANQNGMSSELSPKFIAERLACSLNQLEEFTVLSARAVNGHLNFYSAETPIHTGQVPGTTIVSSNSPRTFRIKQCSMVESTKSPQQKRRRLEMRLKRSSFDPEEYDLYRRYQIKVHNDKPEDVKESSYRRFLIDTPIVFIPPSGNSSVPPCGFGSFHQQYRIDGRLVAVGVVDILPRCLSSKYLFWDPDLAFLSLGKYSALQEISWVKETEAVCPSLQYYYLGYYIHSCNKMRYKAAYQPSELLCPSRYKWVSFYNARLLLDRKPYVVLSDYATLPNEESSPCQLPQNSSGQQNMNSGEDGPVEFVSDDEDGDEEMLDPDFEGSDADDSDKDSSLSADEINDSDVGNVLIGLKNSRIRFKDLQRAFGSSEKHYMETQLQRYMKAVGVELSERMVYSLG</sequence>
<dbReference type="OMA" id="NTNKMSY"/>
<protein>
    <recommendedName>
        <fullName evidence="2">arginyltransferase</fullName>
        <ecNumber evidence="2">2.3.2.8</ecNumber>
    </recommendedName>
</protein>
<evidence type="ECO:0000256" key="1">
    <source>
        <dbReference type="ARBA" id="ARBA00009991"/>
    </source>
</evidence>
<dbReference type="EC" id="2.3.2.8" evidence="2"/>
<evidence type="ECO:0000256" key="5">
    <source>
        <dbReference type="ARBA" id="ARBA00023315"/>
    </source>
</evidence>
<feature type="compositionally biased region" description="Polar residues" evidence="6">
    <location>
        <begin position="578"/>
        <end position="597"/>
    </location>
</feature>
<evidence type="ECO:0000256" key="4">
    <source>
        <dbReference type="ARBA" id="ARBA00022786"/>
    </source>
</evidence>
<dbReference type="SUPFAM" id="SSF55729">
    <property type="entry name" value="Acyl-CoA N-acyltransferases (Nat)"/>
    <property type="match status" value="1"/>
</dbReference>
<dbReference type="STRING" id="3469.A0A4Y7LHC5"/>
<evidence type="ECO:0000256" key="3">
    <source>
        <dbReference type="ARBA" id="ARBA00022679"/>
    </source>
</evidence>
<dbReference type="AlphaFoldDB" id="A0A4Y7LHC5"/>
<dbReference type="PIRSF" id="PIRSF037207">
    <property type="entry name" value="ATE1_euk"/>
    <property type="match status" value="1"/>
</dbReference>
<dbReference type="Gramene" id="RZC84377">
    <property type="protein sequence ID" value="RZC84377"/>
    <property type="gene ID" value="C5167_047163"/>
</dbReference>
<accession>A0A4Y7LHC5</accession>
<evidence type="ECO:0000313" key="9">
    <source>
        <dbReference type="EMBL" id="RZC84377.1"/>
    </source>
</evidence>
<evidence type="ECO:0000256" key="2">
    <source>
        <dbReference type="ARBA" id="ARBA00012025"/>
    </source>
</evidence>
<evidence type="ECO:0000256" key="6">
    <source>
        <dbReference type="SAM" id="MobiDB-lite"/>
    </source>
</evidence>
<feature type="compositionally biased region" description="Acidic residues" evidence="6">
    <location>
        <begin position="606"/>
        <end position="630"/>
    </location>
</feature>
<evidence type="ECO:0000259" key="7">
    <source>
        <dbReference type="Pfam" id="PF04376"/>
    </source>
</evidence>